<evidence type="ECO:0000313" key="9">
    <source>
        <dbReference type="Proteomes" id="UP001597033"/>
    </source>
</evidence>
<feature type="compositionally biased region" description="Low complexity" evidence="7">
    <location>
        <begin position="227"/>
        <end position="238"/>
    </location>
</feature>
<comment type="similarity">
    <text evidence="6">Belongs to the LptE lipoprotein family.</text>
</comment>
<feature type="compositionally biased region" description="Low complexity" evidence="7">
    <location>
        <begin position="185"/>
        <end position="211"/>
    </location>
</feature>
<comment type="subcellular location">
    <subcellularLocation>
        <location evidence="6">Cell outer membrane</location>
        <topology evidence="6">Lipid-anchor</topology>
    </subcellularLocation>
</comment>
<evidence type="ECO:0000256" key="7">
    <source>
        <dbReference type="SAM" id="MobiDB-lite"/>
    </source>
</evidence>
<gene>
    <name evidence="6 8" type="primary">lptE</name>
    <name evidence="8" type="ORF">ACFQ2N_09745</name>
</gene>
<feature type="region of interest" description="Disordered" evidence="7">
    <location>
        <begin position="185"/>
        <end position="238"/>
    </location>
</feature>
<evidence type="ECO:0000256" key="1">
    <source>
        <dbReference type="ARBA" id="ARBA00022729"/>
    </source>
</evidence>
<dbReference type="PROSITE" id="PS51257">
    <property type="entry name" value="PROKAR_LIPOPROTEIN"/>
    <property type="match status" value="1"/>
</dbReference>
<name>A0ABW3LXP0_9GAMM</name>
<evidence type="ECO:0000256" key="5">
    <source>
        <dbReference type="ARBA" id="ARBA00023288"/>
    </source>
</evidence>
<dbReference type="RefSeq" id="WP_162376602.1">
    <property type="nucleotide sequence ID" value="NZ_JBHTKN010000006.1"/>
</dbReference>
<evidence type="ECO:0000313" key="8">
    <source>
        <dbReference type="EMBL" id="MFD1042628.1"/>
    </source>
</evidence>
<protein>
    <recommendedName>
        <fullName evidence="6">LPS-assembly lipoprotein LptE</fullName>
    </recommendedName>
</protein>
<keyword evidence="4 6" id="KW-0998">Cell outer membrane</keyword>
<dbReference type="Gene3D" id="3.30.160.150">
    <property type="entry name" value="Lipoprotein like domain"/>
    <property type="match status" value="1"/>
</dbReference>
<accession>A0ABW3LXP0</accession>
<sequence>MIRPALSVFLVVALAGCGFHLRDKLALPEDTPPVQVVSTTPYSELVTILERNLRNAGATVAPREPARPTGAVPASTTPAPKMARLDVLSERWGDLPIAIDEQGRAQEFSLRYATIFTFRLADGTVLVPQQVVELSRDYVSPPEDATGTSTEREILADELRREMAASIMRRIDSVVRANLAREAAAAAEPGDDASPVVEPASAPGASPAMPSLPEAPPADADVDADAEPAPAAAPTSTP</sequence>
<keyword evidence="5 6" id="KW-0449">Lipoprotein</keyword>
<evidence type="ECO:0000256" key="6">
    <source>
        <dbReference type="HAMAP-Rule" id="MF_01186"/>
    </source>
</evidence>
<reference evidence="9" key="1">
    <citation type="journal article" date="2019" name="Int. J. Syst. Evol. Microbiol.">
        <title>The Global Catalogue of Microorganisms (GCM) 10K type strain sequencing project: providing services to taxonomists for standard genome sequencing and annotation.</title>
        <authorList>
            <consortium name="The Broad Institute Genomics Platform"/>
            <consortium name="The Broad Institute Genome Sequencing Center for Infectious Disease"/>
            <person name="Wu L."/>
            <person name="Ma J."/>
        </authorList>
    </citation>
    <scope>NUCLEOTIDE SEQUENCE [LARGE SCALE GENOMIC DNA]</scope>
    <source>
        <strain evidence="9">CCUG 55854</strain>
    </source>
</reference>
<organism evidence="8 9">
    <name type="scientific">Pseudoxanthomonas kaohsiungensis</name>
    <dbReference type="NCBI Taxonomy" id="283923"/>
    <lineage>
        <taxon>Bacteria</taxon>
        <taxon>Pseudomonadati</taxon>
        <taxon>Pseudomonadota</taxon>
        <taxon>Gammaproteobacteria</taxon>
        <taxon>Lysobacterales</taxon>
        <taxon>Lysobacteraceae</taxon>
        <taxon>Pseudoxanthomonas</taxon>
    </lineage>
</organism>
<dbReference type="Proteomes" id="UP001597033">
    <property type="component" value="Unassembled WGS sequence"/>
</dbReference>
<keyword evidence="1 6" id="KW-0732">Signal</keyword>
<dbReference type="PANTHER" id="PTHR38098">
    <property type="entry name" value="LPS-ASSEMBLY LIPOPROTEIN LPTE"/>
    <property type="match status" value="1"/>
</dbReference>
<proteinExistence type="inferred from homology"/>
<comment type="caution">
    <text evidence="8">The sequence shown here is derived from an EMBL/GenBank/DDBJ whole genome shotgun (WGS) entry which is preliminary data.</text>
</comment>
<evidence type="ECO:0000256" key="2">
    <source>
        <dbReference type="ARBA" id="ARBA00023136"/>
    </source>
</evidence>
<feature type="region of interest" description="Disordered" evidence="7">
    <location>
        <begin position="59"/>
        <end position="78"/>
    </location>
</feature>
<dbReference type="InterPro" id="IPR007485">
    <property type="entry name" value="LPS_assembly_LptE"/>
</dbReference>
<keyword evidence="9" id="KW-1185">Reference proteome</keyword>
<evidence type="ECO:0000256" key="3">
    <source>
        <dbReference type="ARBA" id="ARBA00023139"/>
    </source>
</evidence>
<keyword evidence="3 6" id="KW-0564">Palmitate</keyword>
<comment type="function">
    <text evidence="6">Together with LptD, is involved in the assembly of lipopolysaccharide (LPS) at the surface of the outer membrane. Required for the proper assembly of LptD. Binds LPS and may serve as the LPS recognition site at the outer membrane.</text>
</comment>
<evidence type="ECO:0000256" key="4">
    <source>
        <dbReference type="ARBA" id="ARBA00023237"/>
    </source>
</evidence>
<dbReference type="HAMAP" id="MF_01186">
    <property type="entry name" value="LPS_assembly_LptE"/>
    <property type="match status" value="1"/>
</dbReference>
<comment type="subunit">
    <text evidence="6">Component of the lipopolysaccharide transport and assembly complex. Interacts with LptD.</text>
</comment>
<dbReference type="EMBL" id="JBHTKN010000006">
    <property type="protein sequence ID" value="MFD1042628.1"/>
    <property type="molecule type" value="Genomic_DNA"/>
</dbReference>
<keyword evidence="2 6" id="KW-0472">Membrane</keyword>
<dbReference type="Pfam" id="PF04390">
    <property type="entry name" value="LptE"/>
    <property type="match status" value="1"/>
</dbReference>
<dbReference type="PANTHER" id="PTHR38098:SF1">
    <property type="entry name" value="LPS-ASSEMBLY LIPOPROTEIN LPTE"/>
    <property type="match status" value="1"/>
</dbReference>